<dbReference type="EMBL" id="QGKX02000996">
    <property type="protein sequence ID" value="KAF3554328.1"/>
    <property type="molecule type" value="Genomic_DNA"/>
</dbReference>
<gene>
    <name evidence="2" type="ORF">F2Q69_00012633</name>
</gene>
<organism evidence="2 3">
    <name type="scientific">Brassica cretica</name>
    <name type="common">Mustard</name>
    <dbReference type="NCBI Taxonomy" id="69181"/>
    <lineage>
        <taxon>Eukaryota</taxon>
        <taxon>Viridiplantae</taxon>
        <taxon>Streptophyta</taxon>
        <taxon>Embryophyta</taxon>
        <taxon>Tracheophyta</taxon>
        <taxon>Spermatophyta</taxon>
        <taxon>Magnoliopsida</taxon>
        <taxon>eudicotyledons</taxon>
        <taxon>Gunneridae</taxon>
        <taxon>Pentapetalae</taxon>
        <taxon>rosids</taxon>
        <taxon>malvids</taxon>
        <taxon>Brassicales</taxon>
        <taxon>Brassicaceae</taxon>
        <taxon>Brassiceae</taxon>
        <taxon>Brassica</taxon>
    </lineage>
</organism>
<evidence type="ECO:0000313" key="2">
    <source>
        <dbReference type="EMBL" id="KAF3554328.1"/>
    </source>
</evidence>
<evidence type="ECO:0000313" key="3">
    <source>
        <dbReference type="Proteomes" id="UP000712600"/>
    </source>
</evidence>
<accession>A0A8S9QSU2</accession>
<sequence length="169" mass="18883">MSFGGSHWCRSTPDFKHRSTSPSPNRSTGSPEHRPMTPTESTASCNAVRILTHEEFAAKHPHPPSPDNVRIARRADASIDRHGESTIARQTEAAINRQPPAPIDRRAPITYRVQMPKIDVAHLNAPRPKPKPSENPPGTGRTPLDDGEDPMEEDRVPTGRTLRKRKEKW</sequence>
<feature type="compositionally biased region" description="Polar residues" evidence="1">
    <location>
        <begin position="20"/>
        <end position="30"/>
    </location>
</feature>
<name>A0A8S9QSU2_BRACR</name>
<evidence type="ECO:0000256" key="1">
    <source>
        <dbReference type="SAM" id="MobiDB-lite"/>
    </source>
</evidence>
<dbReference type="AlphaFoldDB" id="A0A8S9QSU2"/>
<feature type="region of interest" description="Disordered" evidence="1">
    <location>
        <begin position="83"/>
        <end position="169"/>
    </location>
</feature>
<feature type="region of interest" description="Disordered" evidence="1">
    <location>
        <begin position="1"/>
        <end position="70"/>
    </location>
</feature>
<comment type="caution">
    <text evidence="2">The sequence shown here is derived from an EMBL/GenBank/DDBJ whole genome shotgun (WGS) entry which is preliminary data.</text>
</comment>
<reference evidence="2" key="1">
    <citation type="submission" date="2019-12" db="EMBL/GenBank/DDBJ databases">
        <title>Genome sequencing and annotation of Brassica cretica.</title>
        <authorList>
            <person name="Studholme D.J."/>
            <person name="Sarris P."/>
        </authorList>
    </citation>
    <scope>NUCLEOTIDE SEQUENCE</scope>
    <source>
        <strain evidence="2">PFS-109/04</strain>
        <tissue evidence="2">Leaf</tissue>
    </source>
</reference>
<proteinExistence type="predicted"/>
<dbReference type="Proteomes" id="UP000712600">
    <property type="component" value="Unassembled WGS sequence"/>
</dbReference>
<protein>
    <submittedName>
        <fullName evidence="2">Uncharacterized protein</fullName>
    </submittedName>
</protein>